<dbReference type="RefSeq" id="WP_108736376.1">
    <property type="nucleotide sequence ID" value="NZ_CP020919.1"/>
</dbReference>
<evidence type="ECO:0000313" key="1">
    <source>
        <dbReference type="EMBL" id="AWG24746.1"/>
    </source>
</evidence>
<dbReference type="PROSITE" id="PS51257">
    <property type="entry name" value="PROKAR_LIPOPROTEIN"/>
    <property type="match status" value="1"/>
</dbReference>
<dbReference type="Proteomes" id="UP000244677">
    <property type="component" value="Chromosome"/>
</dbReference>
<dbReference type="KEGG" id="fki:FK004_05640"/>
<evidence type="ECO:0000313" key="2">
    <source>
        <dbReference type="Proteomes" id="UP000244677"/>
    </source>
</evidence>
<sequence length="143" mass="17191">MKAIVTISITLLFSCFCQGQKIEKKTIYVMFEKRQKDRVSKFFNKEEKGYVFNLPNKGESFLYEVKQRPDTLPISQLKNYSISNTLQIAEFENKYKEWLIKKYNRIPYSYDKNSYFKTYIIEIIDNSEFVIYPVTWRNQGVID</sequence>
<keyword evidence="2" id="KW-1185">Reference proteome</keyword>
<dbReference type="AlphaFoldDB" id="A0A2S1LMB3"/>
<gene>
    <name evidence="1" type="ORF">FK004_05640</name>
</gene>
<protein>
    <submittedName>
        <fullName evidence="1">Uncharacterized protein</fullName>
    </submittedName>
</protein>
<dbReference type="EMBL" id="CP020919">
    <property type="protein sequence ID" value="AWG24746.1"/>
    <property type="molecule type" value="Genomic_DNA"/>
</dbReference>
<reference evidence="1 2" key="1">
    <citation type="submission" date="2017-04" db="EMBL/GenBank/DDBJ databases">
        <title>Complete genome sequence of Flavobacterium kingsejong AJ004.</title>
        <authorList>
            <person name="Lee P.C."/>
        </authorList>
    </citation>
    <scope>NUCLEOTIDE SEQUENCE [LARGE SCALE GENOMIC DNA]</scope>
    <source>
        <strain evidence="1 2">AJ004</strain>
    </source>
</reference>
<organism evidence="1 2">
    <name type="scientific">Flavobacterium kingsejongi</name>
    <dbReference type="NCBI Taxonomy" id="1678728"/>
    <lineage>
        <taxon>Bacteria</taxon>
        <taxon>Pseudomonadati</taxon>
        <taxon>Bacteroidota</taxon>
        <taxon>Flavobacteriia</taxon>
        <taxon>Flavobacteriales</taxon>
        <taxon>Flavobacteriaceae</taxon>
        <taxon>Flavobacterium</taxon>
    </lineage>
</organism>
<accession>A0A2S1LMB3</accession>
<dbReference type="OrthoDB" id="1378735at2"/>
<proteinExistence type="predicted"/>
<name>A0A2S1LMB3_9FLAO</name>